<gene>
    <name evidence="2" type="ORF">N0B48_01405</name>
</gene>
<evidence type="ECO:0000259" key="1">
    <source>
        <dbReference type="Pfam" id="PF12867"/>
    </source>
</evidence>
<dbReference type="InterPro" id="IPR034660">
    <property type="entry name" value="DinB/YfiT-like"/>
</dbReference>
<evidence type="ECO:0000313" key="3">
    <source>
        <dbReference type="Proteomes" id="UP001525566"/>
    </source>
</evidence>
<accession>A0ABT2INZ0</accession>
<organism evidence="2 3">
    <name type="scientific">Chryseobacterium herbae</name>
    <dbReference type="NCBI Taxonomy" id="2976476"/>
    <lineage>
        <taxon>Bacteria</taxon>
        <taxon>Pseudomonadati</taxon>
        <taxon>Bacteroidota</taxon>
        <taxon>Flavobacteriia</taxon>
        <taxon>Flavobacteriales</taxon>
        <taxon>Weeksellaceae</taxon>
        <taxon>Chryseobacterium group</taxon>
        <taxon>Chryseobacterium</taxon>
    </lineage>
</organism>
<dbReference type="EMBL" id="JAOAMU010000001">
    <property type="protein sequence ID" value="MCT2560536.1"/>
    <property type="molecule type" value="Genomic_DNA"/>
</dbReference>
<dbReference type="InterPro" id="IPR024775">
    <property type="entry name" value="DinB-like"/>
</dbReference>
<feature type="domain" description="DinB-like" evidence="1">
    <location>
        <begin position="20"/>
        <end position="175"/>
    </location>
</feature>
<dbReference type="Gene3D" id="1.20.120.450">
    <property type="entry name" value="dinb family like domain"/>
    <property type="match status" value="1"/>
</dbReference>
<keyword evidence="3" id="KW-1185">Reference proteome</keyword>
<dbReference type="Pfam" id="PF12867">
    <property type="entry name" value="DinB_2"/>
    <property type="match status" value="1"/>
</dbReference>
<protein>
    <submittedName>
        <fullName evidence="2">DinB family protein</fullName>
    </submittedName>
</protein>
<name>A0ABT2INZ0_9FLAO</name>
<evidence type="ECO:0000313" key="2">
    <source>
        <dbReference type="EMBL" id="MCT2560536.1"/>
    </source>
</evidence>
<comment type="caution">
    <text evidence="2">The sequence shown here is derived from an EMBL/GenBank/DDBJ whole genome shotgun (WGS) entry which is preliminary data.</text>
</comment>
<sequence>MKMSTSQLLDELKTLTQAHIKYAENLLKETDEKLNSRISDGSWSVLECLEHLNRYGDFYIPEITQRISSSKTSPANAFKPGLLGNYFAKSMLPKDKLNKMKTLKSMDPINSQLDKSVVEKFIRQQSQFLDLLEKAVSVDLNTIKTSVSISKLIKIKLGDTFRFVIYHNDRHILQAERVFEYSLIGEIVAKRDQ</sequence>
<dbReference type="Proteomes" id="UP001525566">
    <property type="component" value="Unassembled WGS sequence"/>
</dbReference>
<reference evidence="2 3" key="1">
    <citation type="submission" date="2022-09" db="EMBL/GenBank/DDBJ databases">
        <title>Chryseobacterium oleae sp.nov., isolated from the inter-root soil of Pyrola calliantha H. Andr. in Tibet.</title>
        <authorList>
            <person name="Li Z."/>
        </authorList>
    </citation>
    <scope>NUCLEOTIDE SEQUENCE [LARGE SCALE GENOMIC DNA]</scope>
    <source>
        <strain evidence="3">pc1-10</strain>
    </source>
</reference>
<dbReference type="SUPFAM" id="SSF109854">
    <property type="entry name" value="DinB/YfiT-like putative metalloenzymes"/>
    <property type="match status" value="1"/>
</dbReference>
<proteinExistence type="predicted"/>